<feature type="region of interest" description="Disordered" evidence="1">
    <location>
        <begin position="1"/>
        <end position="21"/>
    </location>
</feature>
<organism evidence="3 4">
    <name type="scientific">Corynebacterium lemuris</name>
    <dbReference type="NCBI Taxonomy" id="1859292"/>
    <lineage>
        <taxon>Bacteria</taxon>
        <taxon>Bacillati</taxon>
        <taxon>Actinomycetota</taxon>
        <taxon>Actinomycetes</taxon>
        <taxon>Mycobacteriales</taxon>
        <taxon>Corynebacteriaceae</taxon>
        <taxon>Corynebacterium</taxon>
    </lineage>
</organism>
<dbReference type="Gene3D" id="3.90.1200.10">
    <property type="match status" value="1"/>
</dbReference>
<protein>
    <submittedName>
        <fullName evidence="3">Macrolide 2'-phosphotransferase</fullName>
    </submittedName>
</protein>
<dbReference type="EMBL" id="JANWTC010000002">
    <property type="protein sequence ID" value="MCS5478801.1"/>
    <property type="molecule type" value="Genomic_DNA"/>
</dbReference>
<reference evidence="3 4" key="1">
    <citation type="submission" date="2022-08" db="EMBL/GenBank/DDBJ databases">
        <title>YIM 101645 draft genome.</title>
        <authorList>
            <person name="Chen X."/>
        </authorList>
    </citation>
    <scope>NUCLEOTIDE SEQUENCE [LARGE SCALE GENOMIC DNA]</scope>
    <source>
        <strain evidence="3 4">YIM 101645</strain>
    </source>
</reference>
<feature type="compositionally biased region" description="Low complexity" evidence="1">
    <location>
        <begin position="1"/>
        <end position="16"/>
    </location>
</feature>
<evidence type="ECO:0000313" key="3">
    <source>
        <dbReference type="EMBL" id="MCS5478801.1"/>
    </source>
</evidence>
<sequence length="318" mass="34663">MRTPAAPVTPAAASPAEWSVSDPTAEPAGVIRLAADHGLDLAPDSLEFNEMGLDFRVVLARTTAGADWVLRIPRRAEVMVRAAVEARVLRLVAPRLDAAVPDWRIHTGDLIAYPLLPGEPGLEMVDGEPVWRVDVSAPGYAESLGELLAQLHGTDPIEASTTGAPVRTPAYFRQAWRQDIERVSREFTVAGHLLDRWEAWLSDESYWPDHAVLTHGEIYPGHTLIRDGRISGVLDWTTATVGDPARDFMFHQATASPEAFRLTVEHYVAGGGQVWPRLAEHCAEMFSANAVAYGLYVLDSGDESHREAAAAQLNPPAE</sequence>
<dbReference type="InterPro" id="IPR002575">
    <property type="entry name" value="Aminoglycoside_PTrfase"/>
</dbReference>
<evidence type="ECO:0000313" key="4">
    <source>
        <dbReference type="Proteomes" id="UP001205965"/>
    </source>
</evidence>
<keyword evidence="4" id="KW-1185">Reference proteome</keyword>
<dbReference type="Gene3D" id="3.30.200.20">
    <property type="entry name" value="Phosphorylase Kinase, domain 1"/>
    <property type="match status" value="1"/>
</dbReference>
<dbReference type="InterPro" id="IPR011009">
    <property type="entry name" value="Kinase-like_dom_sf"/>
</dbReference>
<dbReference type="Proteomes" id="UP001205965">
    <property type="component" value="Unassembled WGS sequence"/>
</dbReference>
<comment type="caution">
    <text evidence="3">The sequence shown here is derived from an EMBL/GenBank/DDBJ whole genome shotgun (WGS) entry which is preliminary data.</text>
</comment>
<gene>
    <name evidence="3" type="ORF">NYP18_03935</name>
</gene>
<dbReference type="CDD" id="cd05152">
    <property type="entry name" value="MPH2"/>
    <property type="match status" value="1"/>
</dbReference>
<dbReference type="PANTHER" id="PTHR21310">
    <property type="entry name" value="AMINOGLYCOSIDE PHOSPHOTRANSFERASE-RELATED-RELATED"/>
    <property type="match status" value="1"/>
</dbReference>
<evidence type="ECO:0000256" key="1">
    <source>
        <dbReference type="SAM" id="MobiDB-lite"/>
    </source>
</evidence>
<evidence type="ECO:0000259" key="2">
    <source>
        <dbReference type="Pfam" id="PF01636"/>
    </source>
</evidence>
<dbReference type="Pfam" id="PF01636">
    <property type="entry name" value="APH"/>
    <property type="match status" value="1"/>
</dbReference>
<name>A0ABT2FU96_9CORY</name>
<dbReference type="SUPFAM" id="SSF56112">
    <property type="entry name" value="Protein kinase-like (PK-like)"/>
    <property type="match status" value="1"/>
</dbReference>
<dbReference type="PANTHER" id="PTHR21310:SF15">
    <property type="entry name" value="AMINOGLYCOSIDE PHOSPHOTRANSFERASE DOMAIN-CONTAINING PROTEIN"/>
    <property type="match status" value="1"/>
</dbReference>
<accession>A0ABT2FU96</accession>
<feature type="domain" description="Aminoglycoside phosphotransferase" evidence="2">
    <location>
        <begin position="47"/>
        <end position="281"/>
    </location>
</feature>
<dbReference type="InterPro" id="IPR051678">
    <property type="entry name" value="AGP_Transferase"/>
</dbReference>
<proteinExistence type="predicted"/>